<evidence type="ECO:0000313" key="3">
    <source>
        <dbReference type="Proteomes" id="UP000796761"/>
    </source>
</evidence>
<organism evidence="2 3">
    <name type="scientific">Zosterops borbonicus</name>
    <dbReference type="NCBI Taxonomy" id="364589"/>
    <lineage>
        <taxon>Eukaryota</taxon>
        <taxon>Metazoa</taxon>
        <taxon>Chordata</taxon>
        <taxon>Craniata</taxon>
        <taxon>Vertebrata</taxon>
        <taxon>Euteleostomi</taxon>
        <taxon>Archelosauria</taxon>
        <taxon>Archosauria</taxon>
        <taxon>Dinosauria</taxon>
        <taxon>Saurischia</taxon>
        <taxon>Theropoda</taxon>
        <taxon>Coelurosauria</taxon>
        <taxon>Aves</taxon>
        <taxon>Neognathae</taxon>
        <taxon>Neoaves</taxon>
        <taxon>Telluraves</taxon>
        <taxon>Australaves</taxon>
        <taxon>Passeriformes</taxon>
        <taxon>Sylvioidea</taxon>
        <taxon>Zosteropidae</taxon>
        <taxon>Zosterops</taxon>
    </lineage>
</organism>
<gene>
    <name evidence="2" type="ORF">HGM15179_008662</name>
</gene>
<keyword evidence="3" id="KW-1185">Reference proteome</keyword>
<protein>
    <submittedName>
        <fullName evidence="2">Uncharacterized protein</fullName>
    </submittedName>
</protein>
<dbReference type="EMBL" id="SWJQ01000224">
    <property type="protein sequence ID" value="TRZ18421.1"/>
    <property type="molecule type" value="Genomic_DNA"/>
</dbReference>
<dbReference type="Proteomes" id="UP000796761">
    <property type="component" value="Unassembled WGS sequence"/>
</dbReference>
<proteinExistence type="predicted"/>
<reference evidence="2" key="1">
    <citation type="submission" date="2019-04" db="EMBL/GenBank/DDBJ databases">
        <title>Genome assembly of Zosterops borbonicus 15179.</title>
        <authorList>
            <person name="Leroy T."/>
            <person name="Anselmetti Y."/>
            <person name="Tilak M.-K."/>
            <person name="Nabholz B."/>
        </authorList>
    </citation>
    <scope>NUCLEOTIDE SEQUENCE</scope>
    <source>
        <strain evidence="2">HGM_15179</strain>
        <tissue evidence="2">Muscle</tissue>
    </source>
</reference>
<evidence type="ECO:0000256" key="1">
    <source>
        <dbReference type="SAM" id="MobiDB-lite"/>
    </source>
</evidence>
<comment type="caution">
    <text evidence="2">The sequence shown here is derived from an EMBL/GenBank/DDBJ whole genome shotgun (WGS) entry which is preliminary data.</text>
</comment>
<sequence>MSSQCVHVVKKANASLACTSNSVASRSRTVIDPLYSALIAIQIFDSRKKAVGDFEIKKTNSFGSPGILCILSITGLKLIFGIPFRFTGRSGCLLELIFEESPASQAINFSVSYGDNIGAEICTQLFRFLEEHGGTVQTSPAREKMLEVKQREVQQVLMLSILPKIPRKILSIEEGNLQSAATKCYFSTGDIAKKEQDHEVCLLLLLAYEKVYFSQSTVQSIFHSLEMNMPGKLLKCPFARKKLPQKRLNLQSMLRGIFSPKFEQVEASKKRRDRTDALFLAWSGSGLEADGSVISQNKFEGPAEGPTKSESPHGYGHRVNRQLTEEPKSNISIAESNPNMNICNLHKMDLNPSTPCAV</sequence>
<accession>A0A8K1LLV3</accession>
<dbReference type="AlphaFoldDB" id="A0A8K1LLV3"/>
<evidence type="ECO:0000313" key="2">
    <source>
        <dbReference type="EMBL" id="TRZ18421.1"/>
    </source>
</evidence>
<feature type="region of interest" description="Disordered" evidence="1">
    <location>
        <begin position="296"/>
        <end position="336"/>
    </location>
</feature>
<name>A0A8K1LLV3_9PASS</name>